<dbReference type="EMBL" id="CATOUU010000918">
    <property type="protein sequence ID" value="CAI9959471.1"/>
    <property type="molecule type" value="Genomic_DNA"/>
</dbReference>
<evidence type="ECO:0000313" key="2">
    <source>
        <dbReference type="EMBL" id="CAI9959471.1"/>
    </source>
</evidence>
<feature type="region of interest" description="Disordered" evidence="1">
    <location>
        <begin position="634"/>
        <end position="656"/>
    </location>
</feature>
<reference evidence="3 4" key="2">
    <citation type="submission" date="2024-07" db="EMBL/GenBank/DDBJ databases">
        <authorList>
            <person name="Akdeniz Z."/>
        </authorList>
    </citation>
    <scope>NUCLEOTIDE SEQUENCE [LARGE SCALE GENOMIC DNA]</scope>
</reference>
<protein>
    <submittedName>
        <fullName evidence="2">Uncharacterized protein</fullName>
    </submittedName>
</protein>
<reference evidence="2" key="1">
    <citation type="submission" date="2023-06" db="EMBL/GenBank/DDBJ databases">
        <authorList>
            <person name="Kurt Z."/>
        </authorList>
    </citation>
    <scope>NUCLEOTIDE SEQUENCE</scope>
</reference>
<accession>A0AA86UPL4</accession>
<sequence length="656" mass="77688">MLIIDKANILIDSFDLNIDQTSLQRQYGDPFNQNDYIGLDLSHFNRIIPCNSKLYGLIRDILYEINYNNIKAIAKIPDNNSSGFAKICLYNNSILVTNEKSFYKLVDNKFEQIQLYYNDTVISPRDVHLYDFNGHATMKIDWDGKWFLFQILEPSCKLLFSGDRLSAQISNSGFQVFSVESSNSKLVLDYTQAQIQLSYCFEQYSSSYYNMIQRSYICEYATDIMRKILPDYDEFNIRRSKIISQLQANLPKKEELQSIISLLYPKITPTDFVFQNSYQLKDYLIFYRNKYAYITNKNLQVLNRTKIEFIVKQPNIDYTSEDYDSYHKLWYCNNCVYALLNDTLFSVDIFKFKEIQKIPGQYGLGFVRICVFNNQILTTNEKQFFVLDQKTNKFKEKIFYKDGVQIQSRDVGLYSFGDNAVARIFENDAQYIVSLNDNGCQVLHSGKNIDDLVPAQGIWPNYIGQSAYCIIDLTTTPVKASYCILDKSDFYKASYKTNNKSEQRFIYSNDHIDYQEIFMRTFVDQDYYIRRDTIYNNLKNQIVYKQIDAVDKFGRITQILNQNLHNYEDIFQFQKIDLLSLSQVQNTVFKQLQIESMKVQRNYFRQNNQFFRNHLDVLRDQFEFRMNQQQFENQRQQHQQQIVMPITDSDSEEEMS</sequence>
<gene>
    <name evidence="3" type="ORF">HINF_LOCUS31619</name>
    <name evidence="2" type="ORF">HINF_LOCUS47116</name>
</gene>
<organism evidence="2">
    <name type="scientific">Hexamita inflata</name>
    <dbReference type="NCBI Taxonomy" id="28002"/>
    <lineage>
        <taxon>Eukaryota</taxon>
        <taxon>Metamonada</taxon>
        <taxon>Diplomonadida</taxon>
        <taxon>Hexamitidae</taxon>
        <taxon>Hexamitinae</taxon>
        <taxon>Hexamita</taxon>
    </lineage>
</organism>
<evidence type="ECO:0000256" key="1">
    <source>
        <dbReference type="SAM" id="MobiDB-lite"/>
    </source>
</evidence>
<evidence type="ECO:0000313" key="4">
    <source>
        <dbReference type="Proteomes" id="UP001642409"/>
    </source>
</evidence>
<keyword evidence="4" id="KW-1185">Reference proteome</keyword>
<evidence type="ECO:0000313" key="3">
    <source>
        <dbReference type="EMBL" id="CAL6028049.1"/>
    </source>
</evidence>
<dbReference type="Proteomes" id="UP001642409">
    <property type="component" value="Unassembled WGS sequence"/>
</dbReference>
<proteinExistence type="predicted"/>
<dbReference type="EMBL" id="CAXDID020000106">
    <property type="protein sequence ID" value="CAL6028049.1"/>
    <property type="molecule type" value="Genomic_DNA"/>
</dbReference>
<name>A0AA86UPL4_9EUKA</name>
<comment type="caution">
    <text evidence="2">The sequence shown here is derived from an EMBL/GenBank/DDBJ whole genome shotgun (WGS) entry which is preliminary data.</text>
</comment>
<dbReference type="AlphaFoldDB" id="A0AA86UPL4"/>